<gene>
    <name evidence="2" type="ORF">KASA_0N01826G</name>
</gene>
<protein>
    <submittedName>
        <fullName evidence="2">Uncharacterized protein</fullName>
    </submittedName>
</protein>
<evidence type="ECO:0000313" key="3">
    <source>
        <dbReference type="Proteomes" id="UP000196158"/>
    </source>
</evidence>
<reference evidence="2 3" key="1">
    <citation type="submission" date="2017-04" db="EMBL/GenBank/DDBJ databases">
        <authorList>
            <person name="Afonso C.L."/>
            <person name="Miller P.J."/>
            <person name="Scott M.A."/>
            <person name="Spackman E."/>
            <person name="Goraichik I."/>
            <person name="Dimitrov K.M."/>
            <person name="Suarez D.L."/>
            <person name="Swayne D.E."/>
        </authorList>
    </citation>
    <scope>NUCLEOTIDE SEQUENCE [LARGE SCALE GENOMIC DNA]</scope>
</reference>
<organism evidence="2 3">
    <name type="scientific">Maudiozyma saulgeensis</name>
    <dbReference type="NCBI Taxonomy" id="1789683"/>
    <lineage>
        <taxon>Eukaryota</taxon>
        <taxon>Fungi</taxon>
        <taxon>Dikarya</taxon>
        <taxon>Ascomycota</taxon>
        <taxon>Saccharomycotina</taxon>
        <taxon>Saccharomycetes</taxon>
        <taxon>Saccharomycetales</taxon>
        <taxon>Saccharomycetaceae</taxon>
        <taxon>Maudiozyma</taxon>
    </lineage>
</organism>
<dbReference type="EMBL" id="FXLY01000005">
    <property type="protein sequence ID" value="SMN20237.1"/>
    <property type="molecule type" value="Genomic_DNA"/>
</dbReference>
<evidence type="ECO:0000256" key="1">
    <source>
        <dbReference type="SAM" id="MobiDB-lite"/>
    </source>
</evidence>
<name>A0A1X7R3H5_9SACH</name>
<dbReference type="Proteomes" id="UP000196158">
    <property type="component" value="Unassembled WGS sequence"/>
</dbReference>
<dbReference type="OrthoDB" id="4076003at2759"/>
<sequence>MDEQTRLRVFEPLDTNSLSIISSASSTNLSGLKSNTNSFIIHGGNKTPTTPSLPQNDENGNGMLQWKLEKKDFLFNSNSTPSKKRHNFSGSSSNRPELLQVKKRKSQLIGAKRRLQSKLAQSTSKLDLLEVDKITTLPLAPPPQSRSECSSSSSSSLPSSYNSGNNLGSTGLYHYQQNEGIRTNVRPQKSKLNLVEEIRVHNKNGNRYISYGTPKPLMSAHEVDEENEDDEEEEGQPIVMIEDYIPYNEASKRGAKKRVSMSDLRSKMNKRNDSHIPLKFKKMSSELPSVIEENNNINNRKQMCNMVNELLNPEDHHNDSEYGDKYISDLGIGTPQLKKCVICERPLYELINAITYQEPFKEIVCENCTYAYERASKLFENCEFETSGESHNSSSFMSDLETSLDNVVLTTTSVSNNGSGYERQGFSPELINLLKLQVSQSNIINQPSQTENIKPSLAWFLEARDKIHLQWQTNGLVPFFMRKIEQ</sequence>
<feature type="compositionally biased region" description="Low complexity" evidence="1">
    <location>
        <begin position="145"/>
        <end position="172"/>
    </location>
</feature>
<feature type="region of interest" description="Disordered" evidence="1">
    <location>
        <begin position="137"/>
        <end position="172"/>
    </location>
</feature>
<accession>A0A1X7R3H5</accession>
<dbReference type="AlphaFoldDB" id="A0A1X7R3H5"/>
<evidence type="ECO:0000313" key="2">
    <source>
        <dbReference type="EMBL" id="SMN20237.1"/>
    </source>
</evidence>
<proteinExistence type="predicted"/>
<keyword evidence="3" id="KW-1185">Reference proteome</keyword>
<feature type="region of interest" description="Disordered" evidence="1">
    <location>
        <begin position="75"/>
        <end position="100"/>
    </location>
</feature>
<feature type="region of interest" description="Disordered" evidence="1">
    <location>
        <begin position="252"/>
        <end position="271"/>
    </location>
</feature>